<keyword evidence="1" id="KW-0472">Membrane</keyword>
<gene>
    <name evidence="2" type="ORF">IPN91_13225</name>
</gene>
<evidence type="ECO:0000313" key="3">
    <source>
        <dbReference type="Proteomes" id="UP000709959"/>
    </source>
</evidence>
<protein>
    <submittedName>
        <fullName evidence="2">Uncharacterized protein</fullName>
    </submittedName>
</protein>
<keyword evidence="1" id="KW-0812">Transmembrane</keyword>
<reference evidence="2 3" key="1">
    <citation type="submission" date="2020-10" db="EMBL/GenBank/DDBJ databases">
        <title>Connecting structure to function with the recovery of over 1000 high-quality activated sludge metagenome-assembled genomes encoding full-length rRNA genes using long-read sequencing.</title>
        <authorList>
            <person name="Singleton C.M."/>
            <person name="Petriglieri F."/>
            <person name="Kristensen J.M."/>
            <person name="Kirkegaard R.H."/>
            <person name="Michaelsen T.Y."/>
            <person name="Andersen M.H."/>
            <person name="Karst S.M."/>
            <person name="Dueholm M.S."/>
            <person name="Nielsen P.H."/>
            <person name="Albertsen M."/>
        </authorList>
    </citation>
    <scope>NUCLEOTIDE SEQUENCE [LARGE SCALE GENOMIC DNA]</scope>
    <source>
        <strain evidence="2">OdNE_18-Q3-R46-58_MAXAC.008</strain>
    </source>
</reference>
<organism evidence="2 3">
    <name type="scientific">Candidatus Geothrix odensensis</name>
    <dbReference type="NCBI Taxonomy" id="2954440"/>
    <lineage>
        <taxon>Bacteria</taxon>
        <taxon>Pseudomonadati</taxon>
        <taxon>Acidobacteriota</taxon>
        <taxon>Holophagae</taxon>
        <taxon>Holophagales</taxon>
        <taxon>Holophagaceae</taxon>
        <taxon>Geothrix</taxon>
    </lineage>
</organism>
<accession>A0A936K6B1</accession>
<proteinExistence type="predicted"/>
<dbReference type="AlphaFoldDB" id="A0A936K6B1"/>
<dbReference type="Proteomes" id="UP000709959">
    <property type="component" value="Unassembled WGS sequence"/>
</dbReference>
<dbReference type="EMBL" id="JADKCH010000022">
    <property type="protein sequence ID" value="MBK8573558.1"/>
    <property type="molecule type" value="Genomic_DNA"/>
</dbReference>
<name>A0A936K6B1_9BACT</name>
<keyword evidence="1" id="KW-1133">Transmembrane helix</keyword>
<evidence type="ECO:0000256" key="1">
    <source>
        <dbReference type="SAM" id="Phobius"/>
    </source>
</evidence>
<evidence type="ECO:0000313" key="2">
    <source>
        <dbReference type="EMBL" id="MBK8573558.1"/>
    </source>
</evidence>
<sequence>MAPSDWSSEAPRPSRRRGSLLLKVALGLLAIPIAVILFLSGQSKAVEARAWSVIRKIALRLQTDEETRRLYRANPALARVYRDEQAFLERVQAHRGQLSGLPHLPPSADRYECFAGPNGFRASLQGSGGVWTTFEVRQDILLEKVPGEGVLRLEFSPTKEAGGRERRAQRKARAQADWQRYRELCGRLATDEGTRLLWQQEPGLHRDFPEAGALLALAGKVRPHLPALPEMPGLFRGRVNRQVLNGSSGETVRLGYAFPCGTLTVTWSEGRLSGLDLAPR</sequence>
<feature type="transmembrane region" description="Helical" evidence="1">
    <location>
        <begin position="20"/>
        <end position="39"/>
    </location>
</feature>
<comment type="caution">
    <text evidence="2">The sequence shown here is derived from an EMBL/GenBank/DDBJ whole genome shotgun (WGS) entry which is preliminary data.</text>
</comment>